<evidence type="ECO:0000256" key="7">
    <source>
        <dbReference type="ARBA" id="ARBA00023002"/>
    </source>
</evidence>
<dbReference type="Gene3D" id="3.50.50.60">
    <property type="entry name" value="FAD/NAD(P)-binding domain"/>
    <property type="match status" value="2"/>
</dbReference>
<comment type="cofactor">
    <cofactor evidence="1">
        <name>siroheme</name>
        <dbReference type="ChEBI" id="CHEBI:60052"/>
    </cofactor>
</comment>
<dbReference type="InterPro" id="IPR023753">
    <property type="entry name" value="FAD/NAD-binding_dom"/>
</dbReference>
<sequence>MPDSHPLLVVGHGPAAHRLVERLSRLGHPGPVTVLGAEPHPAYHRVLLTSLLDGTLTAADLELPAPPDGVRVRTGVTATALDPARRLVRTGTGETLRYARLVLATGARPRIPRLPGVLTADGRLTEGATTLRTPEDAERLADGPVVVLGGGVLGTETTLALLRAGRDVTLVHPGPHPLHDRLDDTSGALLADHLRSAGARLRLGHAAVEYRPGKLVLDDGEVLRADALALCTGAAPETALARRAGLAVRTGVVVDRHLRTSDPHIHAIGDCAEFGGEVPGLVTAAWDQAETLARILTGHDTHHRAGRPVLRLRAPGFDLACLGPPEPPEADRHVTLSDPARGRHAAVALSGERVAGAVLVGLPRATAALVQLYTRDLPVPADRFGLLLGTAAGEGPTRVELPDAAVLCHCNHVTKADLLRAWHDGAHDLTAIAAATRATTGCGGCADDVRLVLASATGGNSDP</sequence>
<feature type="domain" description="BFD-like [2Fe-2S]-binding" evidence="10">
    <location>
        <begin position="407"/>
        <end position="454"/>
    </location>
</feature>
<dbReference type="PRINTS" id="PR00469">
    <property type="entry name" value="PNDRDTASEII"/>
</dbReference>
<keyword evidence="13" id="KW-1185">Reference proteome</keyword>
<evidence type="ECO:0000256" key="9">
    <source>
        <dbReference type="ARBA" id="ARBA00023014"/>
    </source>
</evidence>
<evidence type="ECO:0000256" key="1">
    <source>
        <dbReference type="ARBA" id="ARBA00001929"/>
    </source>
</evidence>
<dbReference type="Pfam" id="PF07992">
    <property type="entry name" value="Pyr_redox_2"/>
    <property type="match status" value="1"/>
</dbReference>
<dbReference type="InterPro" id="IPR041854">
    <property type="entry name" value="BFD-like_2Fe2S-bd_dom_sf"/>
</dbReference>
<keyword evidence="9" id="KW-0411">Iron-sulfur</keyword>
<dbReference type="InterPro" id="IPR036188">
    <property type="entry name" value="FAD/NAD-bd_sf"/>
</dbReference>
<dbReference type="RefSeq" id="WP_311686964.1">
    <property type="nucleotide sequence ID" value="NZ_JAVREU010000017.1"/>
</dbReference>
<evidence type="ECO:0000256" key="6">
    <source>
        <dbReference type="ARBA" id="ARBA00022723"/>
    </source>
</evidence>
<accession>A0ABU2PJI0</accession>
<keyword evidence="6" id="KW-0479">Metal-binding</keyword>
<dbReference type="PRINTS" id="PR00368">
    <property type="entry name" value="FADPNR"/>
</dbReference>
<reference evidence="13" key="1">
    <citation type="submission" date="2023-07" db="EMBL/GenBank/DDBJ databases">
        <title>30 novel species of actinomycetes from the DSMZ collection.</title>
        <authorList>
            <person name="Nouioui I."/>
        </authorList>
    </citation>
    <scope>NUCLEOTIDE SEQUENCE [LARGE SCALE GENOMIC DNA]</scope>
    <source>
        <strain evidence="13">DSM 41921</strain>
    </source>
</reference>
<dbReference type="PANTHER" id="PTHR43809">
    <property type="entry name" value="NITRITE REDUCTASE (NADH) LARGE SUBUNIT"/>
    <property type="match status" value="1"/>
</dbReference>
<dbReference type="InterPro" id="IPR052034">
    <property type="entry name" value="NasD-like"/>
</dbReference>
<evidence type="ECO:0000256" key="3">
    <source>
        <dbReference type="ARBA" id="ARBA00005096"/>
    </source>
</evidence>
<protein>
    <submittedName>
        <fullName evidence="12">FAD-dependent oxidoreductase</fullName>
    </submittedName>
</protein>
<dbReference type="Proteomes" id="UP001183586">
    <property type="component" value="Unassembled WGS sequence"/>
</dbReference>
<evidence type="ECO:0000259" key="11">
    <source>
        <dbReference type="Pfam" id="PF07992"/>
    </source>
</evidence>
<organism evidence="12 13">
    <name type="scientific">Streptomyces dubilierae</name>
    <dbReference type="NCBI Taxonomy" id="3075533"/>
    <lineage>
        <taxon>Bacteria</taxon>
        <taxon>Bacillati</taxon>
        <taxon>Actinomycetota</taxon>
        <taxon>Actinomycetes</taxon>
        <taxon>Kitasatosporales</taxon>
        <taxon>Streptomycetaceae</taxon>
        <taxon>Streptomyces</taxon>
    </lineage>
</organism>
<comment type="caution">
    <text evidence="12">The sequence shown here is derived from an EMBL/GenBank/DDBJ whole genome shotgun (WGS) entry which is preliminary data.</text>
</comment>
<dbReference type="Pfam" id="PF04324">
    <property type="entry name" value="Fer2_BFD"/>
    <property type="match status" value="1"/>
</dbReference>
<evidence type="ECO:0000256" key="4">
    <source>
        <dbReference type="ARBA" id="ARBA00010429"/>
    </source>
</evidence>
<keyword evidence="7" id="KW-0560">Oxidoreductase</keyword>
<dbReference type="PANTHER" id="PTHR43809:SF1">
    <property type="entry name" value="NITRITE REDUCTASE (NADH) LARGE SUBUNIT"/>
    <property type="match status" value="1"/>
</dbReference>
<comment type="cofactor">
    <cofactor evidence="2">
        <name>[4Fe-4S] cluster</name>
        <dbReference type="ChEBI" id="CHEBI:49883"/>
    </cofactor>
</comment>
<dbReference type="InterPro" id="IPR007419">
    <property type="entry name" value="BFD-like_2Fe2S-bd_dom"/>
</dbReference>
<evidence type="ECO:0000259" key="10">
    <source>
        <dbReference type="Pfam" id="PF04324"/>
    </source>
</evidence>
<comment type="similarity">
    <text evidence="4">Belongs to the nitrite and sulfite reductase 4Fe-4S domain family.</text>
</comment>
<feature type="domain" description="FAD/NAD(P)-binding" evidence="11">
    <location>
        <begin position="7"/>
        <end position="289"/>
    </location>
</feature>
<evidence type="ECO:0000313" key="13">
    <source>
        <dbReference type="Proteomes" id="UP001183586"/>
    </source>
</evidence>
<dbReference type="Gene3D" id="1.10.10.1100">
    <property type="entry name" value="BFD-like [2Fe-2S]-binding domain"/>
    <property type="match status" value="1"/>
</dbReference>
<dbReference type="SUPFAM" id="SSF51905">
    <property type="entry name" value="FAD/NAD(P)-binding domain"/>
    <property type="match status" value="1"/>
</dbReference>
<evidence type="ECO:0000256" key="5">
    <source>
        <dbReference type="ARBA" id="ARBA00022617"/>
    </source>
</evidence>
<name>A0ABU2PJI0_9ACTN</name>
<comment type="pathway">
    <text evidence="3">Nitrogen metabolism; nitrate reduction (assimilation).</text>
</comment>
<dbReference type="EMBL" id="JAVREU010000017">
    <property type="protein sequence ID" value="MDT0391490.1"/>
    <property type="molecule type" value="Genomic_DNA"/>
</dbReference>
<proteinExistence type="inferred from homology"/>
<gene>
    <name evidence="12" type="ORF">RM641_29085</name>
</gene>
<keyword evidence="8" id="KW-0408">Iron</keyword>
<evidence type="ECO:0000256" key="2">
    <source>
        <dbReference type="ARBA" id="ARBA00001966"/>
    </source>
</evidence>
<evidence type="ECO:0000313" key="12">
    <source>
        <dbReference type="EMBL" id="MDT0391490.1"/>
    </source>
</evidence>
<evidence type="ECO:0000256" key="8">
    <source>
        <dbReference type="ARBA" id="ARBA00023004"/>
    </source>
</evidence>
<keyword evidence="5" id="KW-0349">Heme</keyword>